<protein>
    <submittedName>
        <fullName evidence="1">Uncharacterized protein</fullName>
    </submittedName>
</protein>
<reference evidence="1 2" key="1">
    <citation type="journal article" date="2021" name="Hortic Res">
        <title>High-quality reference genome and annotation aids understanding of berry development for evergreen blueberry (Vaccinium darrowii).</title>
        <authorList>
            <person name="Yu J."/>
            <person name="Hulse-Kemp A.M."/>
            <person name="Babiker E."/>
            <person name="Staton M."/>
        </authorList>
    </citation>
    <scope>NUCLEOTIDE SEQUENCE [LARGE SCALE GENOMIC DNA]</scope>
    <source>
        <strain evidence="2">cv. NJ 8807/NJ 8810</strain>
        <tissue evidence="1">Young leaf</tissue>
    </source>
</reference>
<dbReference type="Proteomes" id="UP000828048">
    <property type="component" value="Chromosome 3"/>
</dbReference>
<evidence type="ECO:0000313" key="2">
    <source>
        <dbReference type="Proteomes" id="UP000828048"/>
    </source>
</evidence>
<comment type="caution">
    <text evidence="1">The sequence shown here is derived from an EMBL/GenBank/DDBJ whole genome shotgun (WGS) entry which is preliminary data.</text>
</comment>
<name>A0ACB7YT20_9ERIC</name>
<proteinExistence type="predicted"/>
<sequence>MGDIGVDIFLERLKELITSSKLDLITNEKQQLVSLEEEIKYLRGFLKVTEKKRNEHSEMVKLVKKIRDVVSEVEDIVELFVINSFEVVEADASYFLRELFNDQDSLSLDFEGVKKEINTLSLYLEGVKKEINTLTAEVKKIYEENMYDINGEAVRKLMKHSSTGIGSGGGLRSSGGSNTSKVVKDKVVVGFKEEVERLLEKLDDYKGGGLEIVTIIGAGGGGKTTLAREVYDHPFMSYNFEVRAWVDVSQDYDKTMKRDLLISILKSATPEKHEDYGKMSEDELGEKVLKCLKCKRYLIVMDDIWDIQAWNDIRRSFPNECKGSKVLFTSRLDMDKVVQRDSVHHIPHRLAPLPHSSSWELLQKKVFGREGCPQELEEIACATSKHRRLFIGCQSFYKYQSFHKYSRPQDRNLHSIVCPGVPTSNHLQHLKLSSVLENFKLLKVLNVVSTQCVGEIKIGHPLPLRYLAFKFPDGVYHYGFLKRLDFPYDGPWRHPNLLNLETLNVQALGYECKIPLPRNIFKMVKLRHLYCDRGVFNLHEFRDLSHEERVEICFDHSSKLDSLQTLHRICACNNCRSILERTPNLRKLGFEGELISHAGVLMLPGVEFLNCLDTLNFKFTRLYGSKPVPNTLPAGLKFPPSVTRLTLEETLLKWEELSLLQTLPSLEVLKLLDNACCGPVWDTSELEVGFSQLKYLCLNFLDIEKWEASEDQFPLLEVLVVRTCQNLEQIPMDFANLTELRELELWWSSRSAEESARKIQDERKNKNGDDDCLNLLFKGNGSNRFSFNSC</sequence>
<accession>A0ACB7YT20</accession>
<keyword evidence="2" id="KW-1185">Reference proteome</keyword>
<evidence type="ECO:0000313" key="1">
    <source>
        <dbReference type="EMBL" id="KAH7856571.1"/>
    </source>
</evidence>
<dbReference type="EMBL" id="CM037153">
    <property type="protein sequence ID" value="KAH7856571.1"/>
    <property type="molecule type" value="Genomic_DNA"/>
</dbReference>
<organism evidence="1 2">
    <name type="scientific">Vaccinium darrowii</name>
    <dbReference type="NCBI Taxonomy" id="229202"/>
    <lineage>
        <taxon>Eukaryota</taxon>
        <taxon>Viridiplantae</taxon>
        <taxon>Streptophyta</taxon>
        <taxon>Embryophyta</taxon>
        <taxon>Tracheophyta</taxon>
        <taxon>Spermatophyta</taxon>
        <taxon>Magnoliopsida</taxon>
        <taxon>eudicotyledons</taxon>
        <taxon>Gunneridae</taxon>
        <taxon>Pentapetalae</taxon>
        <taxon>asterids</taxon>
        <taxon>Ericales</taxon>
        <taxon>Ericaceae</taxon>
        <taxon>Vaccinioideae</taxon>
        <taxon>Vaccinieae</taxon>
        <taxon>Vaccinium</taxon>
    </lineage>
</organism>
<gene>
    <name evidence="1" type="ORF">Vadar_002998</name>
</gene>